<sequence length="86" mass="10242">MDITLVRNEITIGTQKEQENLVGGFAHNNHAKIEKPEDQEDYQIGQNKLKVKKKKKFKQHKLKKDPNNWTKDQNQKNIKLCQQKDW</sequence>
<dbReference type="EMBL" id="LATX01001281">
    <property type="protein sequence ID" value="KTB42917.1"/>
    <property type="molecule type" value="Genomic_DNA"/>
</dbReference>
<evidence type="ECO:0000313" key="2">
    <source>
        <dbReference type="EMBL" id="KTB42917.1"/>
    </source>
</evidence>
<feature type="region of interest" description="Disordered" evidence="1">
    <location>
        <begin position="48"/>
        <end position="86"/>
    </location>
</feature>
<comment type="caution">
    <text evidence="2">The sequence shown here is derived from an EMBL/GenBank/DDBJ whole genome shotgun (WGS) entry which is preliminary data.</text>
</comment>
<evidence type="ECO:0000256" key="1">
    <source>
        <dbReference type="SAM" id="MobiDB-lite"/>
    </source>
</evidence>
<protein>
    <submittedName>
        <fullName evidence="2">Uncharacterized protein</fullName>
    </submittedName>
</protein>
<proteinExistence type="predicted"/>
<feature type="compositionally biased region" description="Basic residues" evidence="1">
    <location>
        <begin position="49"/>
        <end position="63"/>
    </location>
</feature>
<organism evidence="2 3">
    <name type="scientific">Moniliophthora roreri</name>
    <name type="common">Frosty pod rot fungus</name>
    <name type="synonym">Monilia roreri</name>
    <dbReference type="NCBI Taxonomy" id="221103"/>
    <lineage>
        <taxon>Eukaryota</taxon>
        <taxon>Fungi</taxon>
        <taxon>Dikarya</taxon>
        <taxon>Basidiomycota</taxon>
        <taxon>Agaricomycotina</taxon>
        <taxon>Agaricomycetes</taxon>
        <taxon>Agaricomycetidae</taxon>
        <taxon>Agaricales</taxon>
        <taxon>Marasmiineae</taxon>
        <taxon>Marasmiaceae</taxon>
        <taxon>Moniliophthora</taxon>
    </lineage>
</organism>
<gene>
    <name evidence="2" type="ORF">WG66_4509</name>
</gene>
<reference evidence="2 3" key="1">
    <citation type="submission" date="2015-12" db="EMBL/GenBank/DDBJ databases">
        <title>Draft genome sequence of Moniliophthora roreri, the causal agent of frosty pod rot of cacao.</title>
        <authorList>
            <person name="Aime M.C."/>
            <person name="Diaz-Valderrama J.R."/>
            <person name="Kijpornyongpan T."/>
            <person name="Phillips-Mora W."/>
        </authorList>
    </citation>
    <scope>NUCLEOTIDE SEQUENCE [LARGE SCALE GENOMIC DNA]</scope>
    <source>
        <strain evidence="2 3">MCA 2952</strain>
    </source>
</reference>
<dbReference type="AlphaFoldDB" id="A0A0W0G3I8"/>
<evidence type="ECO:0000313" key="3">
    <source>
        <dbReference type="Proteomes" id="UP000054988"/>
    </source>
</evidence>
<accession>A0A0W0G3I8</accession>
<dbReference type="Proteomes" id="UP000054988">
    <property type="component" value="Unassembled WGS sequence"/>
</dbReference>
<name>A0A0W0G3I8_MONRR</name>
<feature type="compositionally biased region" description="Polar residues" evidence="1">
    <location>
        <begin position="67"/>
        <end position="77"/>
    </location>
</feature>